<evidence type="ECO:0000313" key="2">
    <source>
        <dbReference type="EMBL" id="NMM02372.1"/>
    </source>
</evidence>
<evidence type="ECO:0000313" key="3">
    <source>
        <dbReference type="Proteomes" id="UP000544134"/>
    </source>
</evidence>
<dbReference type="PANTHER" id="PTHR38595">
    <property type="entry name" value="CYTOPLASMIC PROTEIN-RELATED"/>
    <property type="match status" value="1"/>
</dbReference>
<name>A0A848IJ98_9BURK</name>
<sequence>MRARAHVEARPSLLDRLTERRPPQVDGGVAFAPSRADLRDAVLRDLSWLLNCASLEATDDLAAYPHVRRSVLNFGMRAWAGGRASALDQDGMERAIREAVVQFEPRILAESVEVRCNVHAQSHAILSLEITGQLCPATAPQAFQFRSDIDIESGHVVLRSQEAM</sequence>
<proteinExistence type="predicted"/>
<organism evidence="2 3">
    <name type="scientific">Paraburkholderia polaris</name>
    <dbReference type="NCBI Taxonomy" id="2728848"/>
    <lineage>
        <taxon>Bacteria</taxon>
        <taxon>Pseudomonadati</taxon>
        <taxon>Pseudomonadota</taxon>
        <taxon>Betaproteobacteria</taxon>
        <taxon>Burkholderiales</taxon>
        <taxon>Burkholderiaceae</taxon>
        <taxon>Paraburkholderia</taxon>
    </lineage>
</organism>
<dbReference type="PANTHER" id="PTHR38595:SF1">
    <property type="entry name" value="TYPE VI SECRETION SYSTEM COMPONENT TSSE1"/>
    <property type="match status" value="1"/>
</dbReference>
<dbReference type="SUPFAM" id="SSF160719">
    <property type="entry name" value="gpW/gp25-like"/>
    <property type="match status" value="1"/>
</dbReference>
<dbReference type="NCBIfam" id="TIGR03357">
    <property type="entry name" value="VI_zyme"/>
    <property type="match status" value="1"/>
</dbReference>
<dbReference type="InterPro" id="IPR017737">
    <property type="entry name" value="TssE1-like"/>
</dbReference>
<keyword evidence="3" id="KW-1185">Reference proteome</keyword>
<dbReference type="AlphaFoldDB" id="A0A848IJ98"/>
<feature type="domain" description="IraD/Gp25-like" evidence="1">
    <location>
        <begin position="37"/>
        <end position="134"/>
    </location>
</feature>
<comment type="caution">
    <text evidence="2">The sequence shown here is derived from an EMBL/GenBank/DDBJ whole genome shotgun (WGS) entry which is preliminary data.</text>
</comment>
<dbReference type="EMBL" id="JABBGJ010000039">
    <property type="protein sequence ID" value="NMM02372.1"/>
    <property type="molecule type" value="Genomic_DNA"/>
</dbReference>
<dbReference type="InterPro" id="IPR053176">
    <property type="entry name" value="T6SS_TssE1-like"/>
</dbReference>
<reference evidence="2 3" key="1">
    <citation type="submission" date="2020-04" db="EMBL/GenBank/DDBJ databases">
        <title>Paraburkholderia sp. RP-4-7 isolated from soil.</title>
        <authorList>
            <person name="Dahal R.H."/>
        </authorList>
    </citation>
    <scope>NUCLEOTIDE SEQUENCE [LARGE SCALE GENOMIC DNA]</scope>
    <source>
        <strain evidence="2 3">RP-4-7</strain>
    </source>
</reference>
<evidence type="ECO:0000259" key="1">
    <source>
        <dbReference type="Pfam" id="PF04965"/>
    </source>
</evidence>
<dbReference type="Pfam" id="PF04965">
    <property type="entry name" value="GPW_gp25"/>
    <property type="match status" value="1"/>
</dbReference>
<protein>
    <submittedName>
        <fullName evidence="2">Type VI secretion system baseplate subunit TssE</fullName>
    </submittedName>
</protein>
<accession>A0A848IJ98</accession>
<gene>
    <name evidence="2" type="primary">tssE</name>
    <name evidence="2" type="ORF">HHL24_31175</name>
</gene>
<dbReference type="InterPro" id="IPR007048">
    <property type="entry name" value="IraD/Gp25-like"/>
</dbReference>
<dbReference type="Proteomes" id="UP000544134">
    <property type="component" value="Unassembled WGS sequence"/>
</dbReference>